<feature type="compositionally biased region" description="Basic residues" evidence="3">
    <location>
        <begin position="10"/>
        <end position="21"/>
    </location>
</feature>
<comment type="subcellular location">
    <subcellularLocation>
        <location evidence="1">Nucleus</location>
    </subcellularLocation>
</comment>
<feature type="compositionally biased region" description="Polar residues" evidence="3">
    <location>
        <begin position="30"/>
        <end position="42"/>
    </location>
</feature>
<evidence type="ECO:0000256" key="3">
    <source>
        <dbReference type="SAM" id="MobiDB-lite"/>
    </source>
</evidence>
<organism evidence="4 5">
    <name type="scientific">Neonectria punicea</name>
    <dbReference type="NCBI Taxonomy" id="979145"/>
    <lineage>
        <taxon>Eukaryota</taxon>
        <taxon>Fungi</taxon>
        <taxon>Dikarya</taxon>
        <taxon>Ascomycota</taxon>
        <taxon>Pezizomycotina</taxon>
        <taxon>Sordariomycetes</taxon>
        <taxon>Hypocreomycetidae</taxon>
        <taxon>Hypocreales</taxon>
        <taxon>Nectriaceae</taxon>
        <taxon>Neonectria</taxon>
    </lineage>
</organism>
<dbReference type="EMBL" id="JAZAVJ010000004">
    <property type="protein sequence ID" value="KAK7424523.1"/>
    <property type="molecule type" value="Genomic_DNA"/>
</dbReference>
<evidence type="ECO:0000313" key="4">
    <source>
        <dbReference type="EMBL" id="KAK7424523.1"/>
    </source>
</evidence>
<keyword evidence="5" id="KW-1185">Reference proteome</keyword>
<comment type="caution">
    <text evidence="4">The sequence shown here is derived from an EMBL/GenBank/DDBJ whole genome shotgun (WGS) entry which is preliminary data.</text>
</comment>
<evidence type="ECO:0000313" key="5">
    <source>
        <dbReference type="Proteomes" id="UP001498476"/>
    </source>
</evidence>
<dbReference type="Proteomes" id="UP001498476">
    <property type="component" value="Unassembled WGS sequence"/>
</dbReference>
<dbReference type="PANTHER" id="PTHR37534">
    <property type="entry name" value="TRANSCRIPTIONAL ACTIVATOR PROTEIN UGA3"/>
    <property type="match status" value="1"/>
</dbReference>
<accession>A0ABR1HTG0</accession>
<dbReference type="Pfam" id="PF11951">
    <property type="entry name" value="Fungal_trans_2"/>
    <property type="match status" value="1"/>
</dbReference>
<sequence length="460" mass="50803">MERVADERRRRQRRRQRRSKTQRRDDGILLSSTAGNDSHSQRNSLLRALEPLAWLRRSERALLHHFVSEASCVAISSRHGQRLFCNTILPLALQSPPLLYATLAYSAVQQASLHTVEATDLHRSVSRYVGMSLAAFQAELPQAGSSSQASLLAASLMLCLVSMSSGDIHSGSWRVHAEGAKALLASIHRSDNASASADIDAIDKFLSRWYLNVESLASMTSAGLVTGQCVVQDSTWGTITEPDQFALDVCDDHFGYPARLAMLFREIGASAWERRRQLSLWPSLTEETAGFTVLTQQDFHLDADTLQASLDTISADTLHSSRGLAFYPGVREELSDTDVRGFVACTEAYIHMARILVERRVRGASSRSEMVQASARAIMRAVSSIPPSHEPSPAMAIGPPLFTAGCEALELVDRQAVRNIFHDHYSEVRSKNMERALSILETLWANGIGVVLDWIAYQEA</sequence>
<gene>
    <name evidence="4" type="ORF">QQX98_000488</name>
</gene>
<protein>
    <recommendedName>
        <fullName evidence="6">Transcription factor domain-containing protein</fullName>
    </recommendedName>
</protein>
<dbReference type="InterPro" id="IPR021858">
    <property type="entry name" value="Fun_TF"/>
</dbReference>
<name>A0ABR1HTG0_9HYPO</name>
<proteinExistence type="predicted"/>
<evidence type="ECO:0000256" key="1">
    <source>
        <dbReference type="ARBA" id="ARBA00004123"/>
    </source>
</evidence>
<keyword evidence="2" id="KW-0539">Nucleus</keyword>
<evidence type="ECO:0008006" key="6">
    <source>
        <dbReference type="Google" id="ProtNLM"/>
    </source>
</evidence>
<reference evidence="4 5" key="1">
    <citation type="journal article" date="2025" name="Microbiol. Resour. Announc.">
        <title>Draft genome sequences for Neonectria magnoliae and Neonectria punicea, canker pathogens of Liriodendron tulipifera and Acer saccharum in West Virginia.</title>
        <authorList>
            <person name="Petronek H.M."/>
            <person name="Kasson M.T."/>
            <person name="Metheny A.M."/>
            <person name="Stauder C.M."/>
            <person name="Lovett B."/>
            <person name="Lynch S.C."/>
            <person name="Garnas J.R."/>
            <person name="Kasson L.R."/>
            <person name="Stajich J.E."/>
        </authorList>
    </citation>
    <scope>NUCLEOTIDE SEQUENCE [LARGE SCALE GENOMIC DNA]</scope>
    <source>
        <strain evidence="4 5">NRRL 64653</strain>
    </source>
</reference>
<evidence type="ECO:0000256" key="2">
    <source>
        <dbReference type="ARBA" id="ARBA00023242"/>
    </source>
</evidence>
<feature type="region of interest" description="Disordered" evidence="3">
    <location>
        <begin position="1"/>
        <end position="42"/>
    </location>
</feature>
<dbReference type="PANTHER" id="PTHR37534:SF15">
    <property type="entry name" value="ZN(II)2CYS6 TRANSCRIPTION FACTOR (EUROFUNG)"/>
    <property type="match status" value="1"/>
</dbReference>